<proteinExistence type="inferred from homology"/>
<dbReference type="SUPFAM" id="SSF56672">
    <property type="entry name" value="DNA/RNA polymerases"/>
    <property type="match status" value="1"/>
</dbReference>
<feature type="domain" description="DNA-directed DNA polymerase family A palm" evidence="12">
    <location>
        <begin position="386"/>
        <end position="576"/>
    </location>
</feature>
<dbReference type="Gene3D" id="1.10.150.20">
    <property type="entry name" value="5' to 3' exonuclease, C-terminal subdomain"/>
    <property type="match status" value="1"/>
</dbReference>
<evidence type="ECO:0000256" key="1">
    <source>
        <dbReference type="ARBA" id="ARBA00007705"/>
    </source>
</evidence>
<evidence type="ECO:0000256" key="9">
    <source>
        <dbReference type="ARBA" id="ARBA00023125"/>
    </source>
</evidence>
<keyword evidence="9" id="KW-0238">DNA-binding</keyword>
<dbReference type="InterPro" id="IPR002562">
    <property type="entry name" value="3'-5'_exonuclease_dom"/>
</dbReference>
<dbReference type="InterPro" id="IPR001098">
    <property type="entry name" value="DNA-dir_DNA_pol_A_palm_dom"/>
</dbReference>
<dbReference type="PRINTS" id="PR00868">
    <property type="entry name" value="DNAPOLI"/>
</dbReference>
<dbReference type="Gene3D" id="3.30.420.10">
    <property type="entry name" value="Ribonuclease H-like superfamily/Ribonuclease H"/>
    <property type="match status" value="1"/>
</dbReference>
<protein>
    <recommendedName>
        <fullName evidence="3">DNA polymerase</fullName>
        <ecNumber evidence="2">2.7.7.7</ecNumber>
    </recommendedName>
</protein>
<comment type="similarity">
    <text evidence="1">Belongs to the DNA polymerase type-A family.</text>
</comment>
<dbReference type="GO" id="GO:0006261">
    <property type="term" value="P:DNA-templated DNA replication"/>
    <property type="evidence" value="ECO:0007669"/>
    <property type="project" value="InterPro"/>
</dbReference>
<comment type="catalytic activity">
    <reaction evidence="10">
        <text>DNA(n) + a 2'-deoxyribonucleoside 5'-triphosphate = DNA(n+1) + diphosphate</text>
        <dbReference type="Rhea" id="RHEA:22508"/>
        <dbReference type="Rhea" id="RHEA-COMP:17339"/>
        <dbReference type="Rhea" id="RHEA-COMP:17340"/>
        <dbReference type="ChEBI" id="CHEBI:33019"/>
        <dbReference type="ChEBI" id="CHEBI:61560"/>
        <dbReference type="ChEBI" id="CHEBI:173112"/>
        <dbReference type="EC" id="2.7.7.7"/>
    </reaction>
</comment>
<dbReference type="GO" id="GO:0006302">
    <property type="term" value="P:double-strand break repair"/>
    <property type="evidence" value="ECO:0007669"/>
    <property type="project" value="TreeGrafter"/>
</dbReference>
<evidence type="ECO:0000256" key="6">
    <source>
        <dbReference type="ARBA" id="ARBA00022705"/>
    </source>
</evidence>
<dbReference type="GO" id="GO:0039693">
    <property type="term" value="P:viral DNA genome replication"/>
    <property type="evidence" value="ECO:0007669"/>
    <property type="project" value="UniProtKB-KW"/>
</dbReference>
<dbReference type="Pfam" id="PF01612">
    <property type="entry name" value="DNA_pol_A_exo1"/>
    <property type="match status" value="1"/>
</dbReference>
<reference evidence="14" key="1">
    <citation type="submission" date="2024-05" db="EMBL/GenBank/DDBJ databases">
        <authorList>
            <person name="Garin V.P."/>
            <person name="Arshad I."/>
            <person name="Mak A."/>
            <person name="Orr M.A."/>
            <person name="Cho C."/>
            <person name="Kyla G.P."/>
            <person name="Liu J."/>
            <person name="Peri J.N."/>
            <person name="Esherick S.A."/>
            <person name="Shera S."/>
            <person name="Suani E."/>
            <person name="Faulkner C."/>
            <person name="Bonthala P."/>
            <person name="Wong M.A."/>
            <person name="Yao J."/>
            <person name="Santaolaya C."/>
            <person name="Santos E.A."/>
            <person name="Qin K."/>
            <person name="Yang E."/>
            <person name="Shao S.B."/>
            <person name="Moore J.P."/>
            <person name="Mathkour Y.H."/>
            <person name="Gallagher H.R."/>
            <person name="White L.T."/>
            <person name="Givan S.V."/>
            <person name="Chan R.W."/>
            <person name="Infante A."/>
            <person name="Anand S."/>
            <person name="Almeida T.I."/>
            <person name="De G.A."/>
            <person name="Trinh U.L."/>
            <person name="Bhatt K."/>
            <person name="Sanoyca A.J."/>
            <person name="Chong T."/>
            <person name="Liu R."/>
            <person name="Liang E."/>
            <person name="Castellanos S."/>
            <person name="Chang A.P."/>
            <person name="Stephenson J.C."/>
            <person name="Zorawik M."/>
            <person name="Garza D.R."/>
            <person name="Reddi K."/>
            <person name="Bouklas T."/>
            <person name="Freise A.C."/>
            <person name="Klyczek K."/>
            <person name="Ko C."/>
            <person name="Russell D.A."/>
            <person name="Jacobs-Sera D."/>
            <person name="Hatfull G.F."/>
        </authorList>
    </citation>
    <scope>NUCLEOTIDE SEQUENCE [LARGE SCALE GENOMIC DNA]</scope>
</reference>
<dbReference type="SMART" id="SM00482">
    <property type="entry name" value="POLAc"/>
    <property type="match status" value="1"/>
</dbReference>
<sequence>MRTLTHMVSGDETRIYYPERRTDLAAFESFLAQGDKVLGVDTETTGLDIYSPGFELRLFQIGNEHEAWVLRADIFADVIRRVLRQPRYFAMHNAAYDLKVIDKHLGVTIEELNERVFDTRIFAHLLDPRQPHEGGAGLSLKPLSAIYVDNEAEDTQAGLYAEFRKITNPETGKKCTKDNGWRYIPYENELYIRYAGLDVIYETRLFKELAPLIKAAGLNHLSKFEHHLQGLTCIMERKGMLVDVAYTERLREELIREGDEHALAAKRYGVENVQSTAQISEALLAMGEELTERTPSGLLKVDKEILSTLADLDREWERIGAREPNPLATAVLHSKRASKWAGSYAQAFLDLRDEDNRLHASIGTLQARTARMSVSRPPLQQLPSGDWKVRRAIVADPGELIVTADYSQIEMRVLAALADVPGIKKAIADGVDLHGYTAELIYGPEFSKFQRGLSKGVGFGKVYGGGAKTLSRQTGAPIDDVRHAIAEYDRVFPEIKKYSARLQARAQYGKKEVVTVSGRHLPLDRDRLYSATNYVIQSTARDVLAQAIVDMFDAGLGDMILLPVHDELVMSVPAKDAAEVAAETGRIMGGMFYGVPLVAEGDVEGKNWGAGYTTDEALKNEGVW</sequence>
<dbReference type="GO" id="GO:0003887">
    <property type="term" value="F:DNA-directed DNA polymerase activity"/>
    <property type="evidence" value="ECO:0007669"/>
    <property type="project" value="UniProtKB-KW"/>
</dbReference>
<dbReference type="Proteomes" id="UP001303520">
    <property type="component" value="Segment"/>
</dbReference>
<gene>
    <name evidence="13" type="primary">41</name>
    <name evidence="13" type="ORF">SEA_CALLINALLBARBZ_41</name>
</gene>
<evidence type="ECO:0000256" key="2">
    <source>
        <dbReference type="ARBA" id="ARBA00012417"/>
    </source>
</evidence>
<evidence type="ECO:0000259" key="11">
    <source>
        <dbReference type="SMART" id="SM00474"/>
    </source>
</evidence>
<organism evidence="13 14">
    <name type="scientific">Arthrobacter phage CallinAllBarbz</name>
    <dbReference type="NCBI Taxonomy" id="3077790"/>
    <lineage>
        <taxon>Viruses</taxon>
        <taxon>Duplodnaviria</taxon>
        <taxon>Heunggongvirae</taxon>
        <taxon>Uroviricota</taxon>
        <taxon>Caudoviricetes</taxon>
        <taxon>Casidaviridae</taxon>
        <taxon>Baileybluvirus</taxon>
        <taxon>Baileybluvirus callinallbarbz</taxon>
    </lineage>
</organism>
<evidence type="ECO:0000256" key="8">
    <source>
        <dbReference type="ARBA" id="ARBA00023109"/>
    </source>
</evidence>
<evidence type="ECO:0000256" key="3">
    <source>
        <dbReference type="ARBA" id="ARBA00015749"/>
    </source>
</evidence>
<keyword evidence="5" id="KW-0548">Nucleotidyltransferase</keyword>
<dbReference type="SUPFAM" id="SSF53098">
    <property type="entry name" value="Ribonuclease H-like"/>
    <property type="match status" value="1"/>
</dbReference>
<keyword evidence="6" id="KW-0235">DNA replication</keyword>
<dbReference type="PANTHER" id="PTHR10133">
    <property type="entry name" value="DNA POLYMERASE I"/>
    <property type="match status" value="1"/>
</dbReference>
<keyword evidence="8" id="KW-1194">Viral DNA replication</keyword>
<dbReference type="PROSITE" id="PS00447">
    <property type="entry name" value="DNA_POLYMERASE_A"/>
    <property type="match status" value="1"/>
</dbReference>
<keyword evidence="14" id="KW-1185">Reference proteome</keyword>
<evidence type="ECO:0000313" key="13">
    <source>
        <dbReference type="EMBL" id="WNN93691.1"/>
    </source>
</evidence>
<dbReference type="EMBL" id="OR553891">
    <property type="protein sequence ID" value="WNN93691.1"/>
    <property type="molecule type" value="Genomic_DNA"/>
</dbReference>
<dbReference type="SMART" id="SM00474">
    <property type="entry name" value="35EXOc"/>
    <property type="match status" value="1"/>
</dbReference>
<keyword evidence="7" id="KW-0239">DNA-directed DNA polymerase</keyword>
<evidence type="ECO:0000256" key="7">
    <source>
        <dbReference type="ARBA" id="ARBA00022932"/>
    </source>
</evidence>
<accession>A0AA96HG40</accession>
<keyword evidence="4" id="KW-0808">Transferase</keyword>
<name>A0AA96HG40_9CAUD</name>
<feature type="domain" description="3'-5' exonuclease" evidence="11">
    <location>
        <begin position="15"/>
        <end position="214"/>
    </location>
</feature>
<dbReference type="InterPro" id="IPR043502">
    <property type="entry name" value="DNA/RNA_pol_sf"/>
</dbReference>
<dbReference type="InterPro" id="IPR002298">
    <property type="entry name" value="DNA_polymerase_A"/>
</dbReference>
<evidence type="ECO:0000313" key="14">
    <source>
        <dbReference type="Proteomes" id="UP001303520"/>
    </source>
</evidence>
<evidence type="ECO:0000256" key="4">
    <source>
        <dbReference type="ARBA" id="ARBA00022679"/>
    </source>
</evidence>
<dbReference type="EC" id="2.7.7.7" evidence="2"/>
<dbReference type="GO" id="GO:0008408">
    <property type="term" value="F:3'-5' exonuclease activity"/>
    <property type="evidence" value="ECO:0007669"/>
    <property type="project" value="InterPro"/>
</dbReference>
<dbReference type="InterPro" id="IPR012337">
    <property type="entry name" value="RNaseH-like_sf"/>
</dbReference>
<dbReference type="Pfam" id="PF00476">
    <property type="entry name" value="DNA_pol_A"/>
    <property type="match status" value="1"/>
</dbReference>
<dbReference type="InterPro" id="IPR019760">
    <property type="entry name" value="DNA-dir_DNA_pol_A_CS"/>
</dbReference>
<dbReference type="Gene3D" id="3.30.70.370">
    <property type="match status" value="1"/>
</dbReference>
<dbReference type="Gene3D" id="1.20.1060.10">
    <property type="entry name" value="Taq DNA Polymerase, Chain T, domain 4"/>
    <property type="match status" value="1"/>
</dbReference>
<dbReference type="InterPro" id="IPR036397">
    <property type="entry name" value="RNaseH_sf"/>
</dbReference>
<evidence type="ECO:0000259" key="12">
    <source>
        <dbReference type="SMART" id="SM00482"/>
    </source>
</evidence>
<dbReference type="PANTHER" id="PTHR10133:SF27">
    <property type="entry name" value="DNA POLYMERASE NU"/>
    <property type="match status" value="1"/>
</dbReference>
<evidence type="ECO:0000256" key="5">
    <source>
        <dbReference type="ARBA" id="ARBA00022695"/>
    </source>
</evidence>
<evidence type="ECO:0000256" key="10">
    <source>
        <dbReference type="ARBA" id="ARBA00049244"/>
    </source>
</evidence>
<dbReference type="GO" id="GO:0003677">
    <property type="term" value="F:DNA binding"/>
    <property type="evidence" value="ECO:0007669"/>
    <property type="project" value="UniProtKB-KW"/>
</dbReference>